<organism evidence="2 3">
    <name type="scientific">Agromyces ramosus</name>
    <dbReference type="NCBI Taxonomy" id="33879"/>
    <lineage>
        <taxon>Bacteria</taxon>
        <taxon>Bacillati</taxon>
        <taxon>Actinomycetota</taxon>
        <taxon>Actinomycetes</taxon>
        <taxon>Micrococcales</taxon>
        <taxon>Microbacteriaceae</taxon>
        <taxon>Agromyces</taxon>
    </lineage>
</organism>
<proteinExistence type="predicted"/>
<name>A0ABU0R9N9_9MICO</name>
<dbReference type="Proteomes" id="UP001239083">
    <property type="component" value="Unassembled WGS sequence"/>
</dbReference>
<gene>
    <name evidence="2" type="ORF">QFZ26_002328</name>
</gene>
<protein>
    <submittedName>
        <fullName evidence="2">Uncharacterized protein</fullName>
    </submittedName>
</protein>
<evidence type="ECO:0000313" key="3">
    <source>
        <dbReference type="Proteomes" id="UP001239083"/>
    </source>
</evidence>
<dbReference type="RefSeq" id="WP_307042283.1">
    <property type="nucleotide sequence ID" value="NZ_JAUSYY010000001.1"/>
</dbReference>
<sequence length="72" mass="6982">MTDASASGDGTEASVVRGDSATDAEMASVAESGAGAVDWATDPGRGARSPSTASQIAMADTPIVTGRSAAPR</sequence>
<accession>A0ABU0R9N9</accession>
<evidence type="ECO:0000313" key="2">
    <source>
        <dbReference type="EMBL" id="MDQ0894773.1"/>
    </source>
</evidence>
<feature type="region of interest" description="Disordered" evidence="1">
    <location>
        <begin position="1"/>
        <end position="72"/>
    </location>
</feature>
<evidence type="ECO:0000256" key="1">
    <source>
        <dbReference type="SAM" id="MobiDB-lite"/>
    </source>
</evidence>
<dbReference type="EMBL" id="JAUSYY010000001">
    <property type="protein sequence ID" value="MDQ0894773.1"/>
    <property type="molecule type" value="Genomic_DNA"/>
</dbReference>
<comment type="caution">
    <text evidence="2">The sequence shown here is derived from an EMBL/GenBank/DDBJ whole genome shotgun (WGS) entry which is preliminary data.</text>
</comment>
<reference evidence="2 3" key="1">
    <citation type="submission" date="2023-07" db="EMBL/GenBank/DDBJ databases">
        <title>Comparative genomics of wheat-associated soil bacteria to identify genetic determinants of phenazine resistance.</title>
        <authorList>
            <person name="Mouncey N."/>
        </authorList>
    </citation>
    <scope>NUCLEOTIDE SEQUENCE [LARGE SCALE GENOMIC DNA]</scope>
    <source>
        <strain evidence="2 3">V3I3</strain>
    </source>
</reference>
<keyword evidence="3" id="KW-1185">Reference proteome</keyword>